<dbReference type="PROSITE" id="PS50025">
    <property type="entry name" value="LAM_G_DOMAIN"/>
    <property type="match status" value="1"/>
</dbReference>
<keyword evidence="12" id="KW-1185">Reference proteome</keyword>
<dbReference type="Gene3D" id="2.60.120.200">
    <property type="match status" value="1"/>
</dbReference>
<dbReference type="InterPro" id="IPR001881">
    <property type="entry name" value="EGF-like_Ca-bd_dom"/>
</dbReference>
<dbReference type="InterPro" id="IPR001007">
    <property type="entry name" value="VWF_dom"/>
</dbReference>
<proteinExistence type="predicted"/>
<dbReference type="SMART" id="SM00214">
    <property type="entry name" value="VWC"/>
    <property type="match status" value="2"/>
</dbReference>
<evidence type="ECO:0000259" key="9">
    <source>
        <dbReference type="PROSITE" id="PS50026"/>
    </source>
</evidence>
<dbReference type="InterPro" id="IPR000152">
    <property type="entry name" value="EGF-type_Asp/Asn_hydroxyl_site"/>
</dbReference>
<dbReference type="InterPro" id="IPR051586">
    <property type="entry name" value="PKC-binding_NELL"/>
</dbReference>
<feature type="domain" description="Laminin G" evidence="8">
    <location>
        <begin position="125"/>
        <end position="299"/>
    </location>
</feature>
<accession>A0ABQ9K7H7</accession>
<comment type="caution">
    <text evidence="6">Lacks conserved residue(s) required for the propagation of feature annotation.</text>
</comment>
<dbReference type="SMART" id="SM00282">
    <property type="entry name" value="LamG"/>
    <property type="match status" value="1"/>
</dbReference>
<dbReference type="Gene3D" id="2.10.25.10">
    <property type="entry name" value="Laminin"/>
    <property type="match status" value="3"/>
</dbReference>
<dbReference type="PROSITE" id="PS01187">
    <property type="entry name" value="EGF_CA"/>
    <property type="match status" value="1"/>
</dbReference>
<evidence type="ECO:0000259" key="10">
    <source>
        <dbReference type="PROSITE" id="PS50184"/>
    </source>
</evidence>
<dbReference type="PANTHER" id="PTHR24042">
    <property type="entry name" value="NEL HOMOLOG"/>
    <property type="match status" value="1"/>
</dbReference>
<keyword evidence="7" id="KW-0175">Coiled coil</keyword>
<dbReference type="SMART" id="SM00181">
    <property type="entry name" value="EGF"/>
    <property type="match status" value="3"/>
</dbReference>
<feature type="disulfide bond" evidence="6">
    <location>
        <begin position="631"/>
        <end position="640"/>
    </location>
</feature>
<dbReference type="InterPro" id="IPR018097">
    <property type="entry name" value="EGF_Ca-bd_CS"/>
</dbReference>
<evidence type="ECO:0000259" key="8">
    <source>
        <dbReference type="PROSITE" id="PS50025"/>
    </source>
</evidence>
<feature type="domain" description="VWFC" evidence="10">
    <location>
        <begin position="340"/>
        <end position="396"/>
    </location>
</feature>
<feature type="coiled-coil region" evidence="7">
    <location>
        <begin position="309"/>
        <end position="336"/>
    </location>
</feature>
<evidence type="ECO:0000256" key="2">
    <source>
        <dbReference type="ARBA" id="ARBA00022737"/>
    </source>
</evidence>
<feature type="domain" description="EGF-like" evidence="9">
    <location>
        <begin position="643"/>
        <end position="679"/>
    </location>
</feature>
<reference evidence="11" key="1">
    <citation type="journal article" date="2023" name="Insect Mol. Biol.">
        <title>Genome sequencing provides insights into the evolution of gene families encoding plant cell wall-degrading enzymes in longhorned beetles.</title>
        <authorList>
            <person name="Shin N.R."/>
            <person name="Okamura Y."/>
            <person name="Kirsch R."/>
            <person name="Pauchet Y."/>
        </authorList>
    </citation>
    <scope>NUCLEOTIDE SEQUENCE</scope>
    <source>
        <strain evidence="11">MMC_N1</strain>
    </source>
</reference>
<dbReference type="EMBL" id="JAPWTJ010000003">
    <property type="protein sequence ID" value="KAJ8986084.1"/>
    <property type="molecule type" value="Genomic_DNA"/>
</dbReference>
<gene>
    <name evidence="11" type="ORF">NQ317_003379</name>
</gene>
<dbReference type="Pfam" id="PF00093">
    <property type="entry name" value="VWC"/>
    <property type="match status" value="1"/>
</dbReference>
<dbReference type="Pfam" id="PF02210">
    <property type="entry name" value="Laminin_G_2"/>
    <property type="match status" value="1"/>
</dbReference>
<dbReference type="PANTHER" id="PTHR24042:SF5">
    <property type="entry name" value="EGF-LIKE CALCIUM-BINDING DOMAIN-CONTAINING PROTEIN"/>
    <property type="match status" value="1"/>
</dbReference>
<dbReference type="PROSITE" id="PS50026">
    <property type="entry name" value="EGF_3"/>
    <property type="match status" value="3"/>
</dbReference>
<dbReference type="InterPro" id="IPR000742">
    <property type="entry name" value="EGF"/>
</dbReference>
<dbReference type="SUPFAM" id="SSF57196">
    <property type="entry name" value="EGF/Laminin"/>
    <property type="match status" value="3"/>
</dbReference>
<dbReference type="InterPro" id="IPR048287">
    <property type="entry name" value="TSPN-like_N"/>
</dbReference>
<feature type="domain" description="EGF-like" evidence="9">
    <location>
        <begin position="523"/>
        <end position="568"/>
    </location>
</feature>
<keyword evidence="2" id="KW-0677">Repeat</keyword>
<dbReference type="InterPro" id="IPR013320">
    <property type="entry name" value="ConA-like_dom_sf"/>
</dbReference>
<dbReference type="Gene3D" id="6.20.200.20">
    <property type="match status" value="1"/>
</dbReference>
<dbReference type="InterPro" id="IPR049883">
    <property type="entry name" value="NOTCH1_EGF-like"/>
</dbReference>
<feature type="domain" description="EGF-like" evidence="9">
    <location>
        <begin position="609"/>
        <end position="641"/>
    </location>
</feature>
<evidence type="ECO:0008006" key="13">
    <source>
        <dbReference type="Google" id="ProtNLM"/>
    </source>
</evidence>
<dbReference type="PROSITE" id="PS00022">
    <property type="entry name" value="EGF_1"/>
    <property type="match status" value="1"/>
</dbReference>
<dbReference type="Pfam" id="PF07645">
    <property type="entry name" value="EGF_CA"/>
    <property type="match status" value="3"/>
</dbReference>
<dbReference type="SMART" id="SM00179">
    <property type="entry name" value="EGF_CA"/>
    <property type="match status" value="2"/>
</dbReference>
<keyword evidence="3" id="KW-0106">Calcium</keyword>
<keyword evidence="4 6" id="KW-1015">Disulfide bond</keyword>
<dbReference type="PROSITE" id="PS50184">
    <property type="entry name" value="VWFC_2"/>
    <property type="match status" value="1"/>
</dbReference>
<dbReference type="Proteomes" id="UP001162164">
    <property type="component" value="Unassembled WGS sequence"/>
</dbReference>
<dbReference type="InterPro" id="IPR001791">
    <property type="entry name" value="Laminin_G"/>
</dbReference>
<organism evidence="11 12">
    <name type="scientific">Molorchus minor</name>
    <dbReference type="NCBI Taxonomy" id="1323400"/>
    <lineage>
        <taxon>Eukaryota</taxon>
        <taxon>Metazoa</taxon>
        <taxon>Ecdysozoa</taxon>
        <taxon>Arthropoda</taxon>
        <taxon>Hexapoda</taxon>
        <taxon>Insecta</taxon>
        <taxon>Pterygota</taxon>
        <taxon>Neoptera</taxon>
        <taxon>Endopterygota</taxon>
        <taxon>Coleoptera</taxon>
        <taxon>Polyphaga</taxon>
        <taxon>Cucujiformia</taxon>
        <taxon>Chrysomeloidea</taxon>
        <taxon>Cerambycidae</taxon>
        <taxon>Lamiinae</taxon>
        <taxon>Monochamini</taxon>
        <taxon>Molorchus</taxon>
    </lineage>
</organism>
<dbReference type="SMART" id="SM00210">
    <property type="entry name" value="TSPN"/>
    <property type="match status" value="1"/>
</dbReference>
<dbReference type="CDD" id="cd00054">
    <property type="entry name" value="EGF_CA"/>
    <property type="match status" value="3"/>
</dbReference>
<evidence type="ECO:0000313" key="11">
    <source>
        <dbReference type="EMBL" id="KAJ8986084.1"/>
    </source>
</evidence>
<dbReference type="PROSITE" id="PS00010">
    <property type="entry name" value="ASX_HYDROXYL"/>
    <property type="match status" value="2"/>
</dbReference>
<feature type="disulfide bond" evidence="6">
    <location>
        <begin position="613"/>
        <end position="623"/>
    </location>
</feature>
<name>A0ABQ9K7H7_9CUCU</name>
<evidence type="ECO:0000256" key="7">
    <source>
        <dbReference type="SAM" id="Coils"/>
    </source>
</evidence>
<keyword evidence="1 6" id="KW-0245">EGF-like domain</keyword>
<evidence type="ECO:0000256" key="4">
    <source>
        <dbReference type="ARBA" id="ARBA00023157"/>
    </source>
</evidence>
<dbReference type="SUPFAM" id="SSF49899">
    <property type="entry name" value="Concanavalin A-like lectins/glucanases"/>
    <property type="match status" value="1"/>
</dbReference>
<evidence type="ECO:0000313" key="12">
    <source>
        <dbReference type="Proteomes" id="UP001162164"/>
    </source>
</evidence>
<dbReference type="CDD" id="cd00110">
    <property type="entry name" value="LamG"/>
    <property type="match status" value="1"/>
</dbReference>
<sequence length="679" mass="74835">MASGDPGSVGKLSTIRSNRKLKCTARKLISTLDFDVASLEKLLQATEGFVAVMSARVVKCVVSTYNSVRKTTGIDPTGLFSIPSPGQSIDLLGALGLYNSSWAGVTLTEGPSPQLRPAYLLQGDYRDLKLPPSAFHQVADLLRSNPEFTISARLKQEPGNAGTIVSFAHASNRFLELQSSGRKNEIRLHYTSRLDSTVHVETFRYRLADNRWHDLAVSVSGSQVELLVDCESLFKRLLKPGVPERNFSEPTQLWVGQRPGQRNIHFYYFKGAMQDVRLIGGPHGYLSSCPHLDSTCPTCGQFFLLQNTVQELTRHLQELSERLTTAEKRLEKVEECDCQKSCHMNGTVHADGATWQSGCELCACVHGEVKCRPVECPEPPCKHPVNKTGECCQSCLKHCFFHGQFFDHGEIVTVKRCVDCQCNDGSMKCIKTNPETNCPKLTCPRSSSSVCQITAASSVQVLTTVQKGISVTLMQPALTYKLPMLANAIRAFKETEELVLTPYRLIITSKHLQVSNRILAVLDIDECRQEGGLEGHHCNQNTKCLNTHGSYTCECLPGYRRVDKFNCAELDECSSGEHNCDVNAECINTKGVTNAGAWRGMPAMDTNVNVTVCKQSCLNGGICRSPGKCACPNGYTGPSCERDLDECATNSHRCTNASACVNMMGWYYCQCKEGYENPT</sequence>
<evidence type="ECO:0000256" key="6">
    <source>
        <dbReference type="PROSITE-ProRule" id="PRU00076"/>
    </source>
</evidence>
<dbReference type="PROSITE" id="PS01186">
    <property type="entry name" value="EGF_2"/>
    <property type="match status" value="2"/>
</dbReference>
<protein>
    <recommendedName>
        <fullName evidence="13">Protein kinase C-binding protein NELL2</fullName>
    </recommendedName>
</protein>
<dbReference type="PROSITE" id="PS01208">
    <property type="entry name" value="VWFC_1"/>
    <property type="match status" value="1"/>
</dbReference>
<keyword evidence="5" id="KW-0325">Glycoprotein</keyword>
<evidence type="ECO:0000256" key="1">
    <source>
        <dbReference type="ARBA" id="ARBA00022536"/>
    </source>
</evidence>
<evidence type="ECO:0000256" key="5">
    <source>
        <dbReference type="ARBA" id="ARBA00023180"/>
    </source>
</evidence>
<comment type="caution">
    <text evidence="11">The sequence shown here is derived from an EMBL/GenBank/DDBJ whole genome shotgun (WGS) entry which is preliminary data.</text>
</comment>
<dbReference type="SUPFAM" id="SSF57603">
    <property type="entry name" value="FnI-like domain"/>
    <property type="match status" value="1"/>
</dbReference>
<evidence type="ECO:0000256" key="3">
    <source>
        <dbReference type="ARBA" id="ARBA00022837"/>
    </source>
</evidence>